<dbReference type="EMBL" id="JAVREY010000067">
    <property type="protein sequence ID" value="MDT0468119.1"/>
    <property type="molecule type" value="Genomic_DNA"/>
</dbReference>
<dbReference type="CDD" id="cd04683">
    <property type="entry name" value="NUDIX_Hydrolase"/>
    <property type="match status" value="1"/>
</dbReference>
<proteinExistence type="predicted"/>
<reference evidence="6" key="1">
    <citation type="submission" date="2023-07" db="EMBL/GenBank/DDBJ databases">
        <title>30 novel species of actinomycetes from the DSMZ collection.</title>
        <authorList>
            <person name="Nouioui I."/>
        </authorList>
    </citation>
    <scope>NUCLEOTIDE SEQUENCE [LARGE SCALE GENOMIC DNA]</scope>
    <source>
        <strain evidence="6">DSM 41699</strain>
    </source>
</reference>
<name>A0ABU2U4G6_9ACTN</name>
<sequence length="335" mass="36457">MASAQEGGPVRADTGAPPGSASGVREPDNASVLIVNDAGEYLLHLRDHRPGIWEPGAWSLLGSGREPGDRSLEETARRELREEAGLDLPVLEPLQVEHAARIDGSTVAIQVYVARWNGDPESVRLTEGVMLRWFSPEVMPRLRMSHSTLDLVRDHAARPPSGPRSAAAAAPRLPGASGQAPAPGTGQKAVPNVIGVHLHLENAQGEILLGLRHPDSAYAGNTWHFLAGHCEQESAVSCLVREALEEAGLVIAPADVEFVHAVHLVHTPGGRPRLQLVFRARRWEGTPELREPDKCLTWQWWRPDALPEPLVPYARAAIDGIRAGRLYTEMGWEAR</sequence>
<feature type="region of interest" description="Disordered" evidence="3">
    <location>
        <begin position="155"/>
        <end position="186"/>
    </location>
</feature>
<dbReference type="RefSeq" id="WP_311699566.1">
    <property type="nucleotide sequence ID" value="NZ_JAVREY010000067.1"/>
</dbReference>
<comment type="cofactor">
    <cofactor evidence="1">
        <name>Mg(2+)</name>
        <dbReference type="ChEBI" id="CHEBI:18420"/>
    </cofactor>
</comment>
<keyword evidence="6" id="KW-1185">Reference proteome</keyword>
<accession>A0ABU2U4G6</accession>
<evidence type="ECO:0000259" key="4">
    <source>
        <dbReference type="PROSITE" id="PS51462"/>
    </source>
</evidence>
<dbReference type="SUPFAM" id="SSF55811">
    <property type="entry name" value="Nudix"/>
    <property type="match status" value="2"/>
</dbReference>
<dbReference type="PROSITE" id="PS51462">
    <property type="entry name" value="NUDIX"/>
    <property type="match status" value="2"/>
</dbReference>
<evidence type="ECO:0000313" key="5">
    <source>
        <dbReference type="EMBL" id="MDT0468119.1"/>
    </source>
</evidence>
<dbReference type="InterPro" id="IPR000086">
    <property type="entry name" value="NUDIX_hydrolase_dom"/>
</dbReference>
<protein>
    <submittedName>
        <fullName evidence="5">NUDIX domain-containing protein</fullName>
    </submittedName>
</protein>
<feature type="region of interest" description="Disordered" evidence="3">
    <location>
        <begin position="1"/>
        <end position="28"/>
    </location>
</feature>
<dbReference type="Pfam" id="PF00293">
    <property type="entry name" value="NUDIX"/>
    <property type="match status" value="2"/>
</dbReference>
<feature type="compositionally biased region" description="Low complexity" evidence="3">
    <location>
        <begin position="163"/>
        <end position="178"/>
    </location>
</feature>
<dbReference type="PANTHER" id="PTHR43046:SF2">
    <property type="entry name" value="8-OXO-DGTP DIPHOSPHATASE-RELATED"/>
    <property type="match status" value="1"/>
</dbReference>
<evidence type="ECO:0000313" key="6">
    <source>
        <dbReference type="Proteomes" id="UP001183809"/>
    </source>
</evidence>
<feature type="domain" description="Nudix hydrolase" evidence="4">
    <location>
        <begin position="25"/>
        <end position="156"/>
    </location>
</feature>
<dbReference type="Proteomes" id="UP001183809">
    <property type="component" value="Unassembled WGS sequence"/>
</dbReference>
<dbReference type="Gene3D" id="3.90.79.10">
    <property type="entry name" value="Nucleoside Triphosphate Pyrophosphohydrolase"/>
    <property type="match status" value="2"/>
</dbReference>
<comment type="caution">
    <text evidence="5">The sequence shown here is derived from an EMBL/GenBank/DDBJ whole genome shotgun (WGS) entry which is preliminary data.</text>
</comment>
<feature type="domain" description="Nudix hydrolase" evidence="4">
    <location>
        <begin position="191"/>
        <end position="323"/>
    </location>
</feature>
<dbReference type="PANTHER" id="PTHR43046">
    <property type="entry name" value="GDP-MANNOSE MANNOSYL HYDROLASE"/>
    <property type="match status" value="1"/>
</dbReference>
<organism evidence="5 6">
    <name type="scientific">Streptomyces gibsoniae</name>
    <dbReference type="NCBI Taxonomy" id="3075529"/>
    <lineage>
        <taxon>Bacteria</taxon>
        <taxon>Bacillati</taxon>
        <taxon>Actinomycetota</taxon>
        <taxon>Actinomycetes</taxon>
        <taxon>Kitasatosporales</taxon>
        <taxon>Streptomycetaceae</taxon>
        <taxon>Streptomyces</taxon>
    </lineage>
</organism>
<evidence type="ECO:0000256" key="1">
    <source>
        <dbReference type="ARBA" id="ARBA00001946"/>
    </source>
</evidence>
<evidence type="ECO:0000256" key="2">
    <source>
        <dbReference type="ARBA" id="ARBA00022801"/>
    </source>
</evidence>
<evidence type="ECO:0000256" key="3">
    <source>
        <dbReference type="SAM" id="MobiDB-lite"/>
    </source>
</evidence>
<keyword evidence="2" id="KW-0378">Hydrolase</keyword>
<dbReference type="InterPro" id="IPR015797">
    <property type="entry name" value="NUDIX_hydrolase-like_dom_sf"/>
</dbReference>
<gene>
    <name evidence="5" type="ORF">RM764_34900</name>
</gene>